<comment type="caution">
    <text evidence="2">The sequence shown here is derived from an EMBL/GenBank/DDBJ whole genome shotgun (WGS) entry which is preliminary data.</text>
</comment>
<accession>A0A814L3F1</accession>
<reference evidence="2" key="1">
    <citation type="submission" date="2021-02" db="EMBL/GenBank/DDBJ databases">
        <authorList>
            <person name="Nowell W R."/>
        </authorList>
    </citation>
    <scope>NUCLEOTIDE SEQUENCE</scope>
</reference>
<dbReference type="AlphaFoldDB" id="A0A814L3F1"/>
<protein>
    <submittedName>
        <fullName evidence="2">Uncharacterized protein</fullName>
    </submittedName>
</protein>
<dbReference type="EMBL" id="CAJNOQ010004466">
    <property type="protein sequence ID" value="CAF1060457.1"/>
    <property type="molecule type" value="Genomic_DNA"/>
</dbReference>
<name>A0A814L3F1_9BILA</name>
<proteinExistence type="predicted"/>
<evidence type="ECO:0000256" key="1">
    <source>
        <dbReference type="SAM" id="MobiDB-lite"/>
    </source>
</evidence>
<keyword evidence="4" id="KW-1185">Reference proteome</keyword>
<feature type="region of interest" description="Disordered" evidence="1">
    <location>
        <begin position="82"/>
        <end position="102"/>
    </location>
</feature>
<gene>
    <name evidence="2" type="ORF">GPM918_LOCUS16749</name>
    <name evidence="3" type="ORF">SRO942_LOCUS16748</name>
</gene>
<dbReference type="Proteomes" id="UP000681722">
    <property type="component" value="Unassembled WGS sequence"/>
</dbReference>
<organism evidence="2 4">
    <name type="scientific">Didymodactylos carnosus</name>
    <dbReference type="NCBI Taxonomy" id="1234261"/>
    <lineage>
        <taxon>Eukaryota</taxon>
        <taxon>Metazoa</taxon>
        <taxon>Spiralia</taxon>
        <taxon>Gnathifera</taxon>
        <taxon>Rotifera</taxon>
        <taxon>Eurotatoria</taxon>
        <taxon>Bdelloidea</taxon>
        <taxon>Philodinida</taxon>
        <taxon>Philodinidae</taxon>
        <taxon>Didymodactylos</taxon>
    </lineage>
</organism>
<dbReference type="Proteomes" id="UP000663829">
    <property type="component" value="Unassembled WGS sequence"/>
</dbReference>
<sequence length="102" mass="11624">MASKFINIWAKVEDAEAAKVKLEINADIDDLINELIESNQSKYRAYCGTQHLQRDTKLKQLQETSCRQPLIIKFADEFSPTLSTSNASEVPRNRFQSSHPVI</sequence>
<evidence type="ECO:0000313" key="3">
    <source>
        <dbReference type="EMBL" id="CAF3828833.1"/>
    </source>
</evidence>
<evidence type="ECO:0000313" key="4">
    <source>
        <dbReference type="Proteomes" id="UP000663829"/>
    </source>
</evidence>
<evidence type="ECO:0000313" key="2">
    <source>
        <dbReference type="EMBL" id="CAF1060457.1"/>
    </source>
</evidence>
<dbReference type="EMBL" id="CAJOBC010004466">
    <property type="protein sequence ID" value="CAF3828833.1"/>
    <property type="molecule type" value="Genomic_DNA"/>
</dbReference>